<gene>
    <name evidence="2" type="ORF">BUFA31_20790</name>
</gene>
<name>A0ABQ1E1W3_9FIRM</name>
<keyword evidence="1" id="KW-0472">Membrane</keyword>
<sequence>MNRIHAINAGLSFFGLLSVTGYTEVGTLSMGTCALLSLVLLGVFAVSVSKVIKA</sequence>
<reference evidence="2 3" key="1">
    <citation type="submission" date="2020-06" db="EMBL/GenBank/DDBJ databases">
        <title>Characterization of fructooligosaccharide metabolism and fructooligosaccharide-degrading enzymes in human commensal butyrate producers.</title>
        <authorList>
            <person name="Tanno H."/>
            <person name="Fujii T."/>
            <person name="Hirano K."/>
            <person name="Maeno S."/>
            <person name="Tonozuka T."/>
            <person name="Sakamoto M."/>
            <person name="Ohkuma M."/>
            <person name="Tochio T."/>
            <person name="Endo A."/>
        </authorList>
    </citation>
    <scope>NUCLEOTIDE SEQUENCE [LARGE SCALE GENOMIC DNA]</scope>
    <source>
        <strain evidence="2 3">JCM 31056</strain>
    </source>
</reference>
<protein>
    <submittedName>
        <fullName evidence="2">Uncharacterized protein</fullName>
    </submittedName>
</protein>
<comment type="caution">
    <text evidence="2">The sequence shown here is derived from an EMBL/GenBank/DDBJ whole genome shotgun (WGS) entry which is preliminary data.</text>
</comment>
<dbReference type="Proteomes" id="UP000620147">
    <property type="component" value="Unassembled WGS sequence"/>
</dbReference>
<keyword evidence="1" id="KW-0812">Transmembrane</keyword>
<keyword evidence="1" id="KW-1133">Transmembrane helix</keyword>
<dbReference type="RefSeq" id="WP_188886383.1">
    <property type="nucleotide sequence ID" value="NZ_BLYJ01000028.1"/>
</dbReference>
<accession>A0ABQ1E1W3</accession>
<evidence type="ECO:0000313" key="2">
    <source>
        <dbReference type="EMBL" id="GFO88915.1"/>
    </source>
</evidence>
<feature type="transmembrane region" description="Helical" evidence="1">
    <location>
        <begin position="7"/>
        <end position="23"/>
    </location>
</feature>
<keyword evidence="3" id="KW-1185">Reference proteome</keyword>
<proteinExistence type="predicted"/>
<evidence type="ECO:0000313" key="3">
    <source>
        <dbReference type="Proteomes" id="UP000620147"/>
    </source>
</evidence>
<organism evidence="2 3">
    <name type="scientific">Butyricicoccus faecihominis</name>
    <dbReference type="NCBI Taxonomy" id="1712515"/>
    <lineage>
        <taxon>Bacteria</taxon>
        <taxon>Bacillati</taxon>
        <taxon>Bacillota</taxon>
        <taxon>Clostridia</taxon>
        <taxon>Eubacteriales</taxon>
        <taxon>Butyricicoccaceae</taxon>
        <taxon>Butyricicoccus</taxon>
    </lineage>
</organism>
<dbReference type="EMBL" id="BLYJ01000028">
    <property type="protein sequence ID" value="GFO88915.1"/>
    <property type="molecule type" value="Genomic_DNA"/>
</dbReference>
<evidence type="ECO:0000256" key="1">
    <source>
        <dbReference type="SAM" id="Phobius"/>
    </source>
</evidence>
<feature type="transmembrane region" description="Helical" evidence="1">
    <location>
        <begin position="29"/>
        <end position="48"/>
    </location>
</feature>